<feature type="transmembrane region" description="Helical" evidence="1">
    <location>
        <begin position="16"/>
        <end position="35"/>
    </location>
</feature>
<feature type="transmembrane region" description="Helical" evidence="1">
    <location>
        <begin position="174"/>
        <end position="192"/>
    </location>
</feature>
<keyword evidence="1" id="KW-0472">Membrane</keyword>
<dbReference type="Gene3D" id="1.10.357.140">
    <property type="entry name" value="UbiA prenyltransferase"/>
    <property type="match status" value="1"/>
</dbReference>
<dbReference type="OrthoDB" id="5496839at2"/>
<keyword evidence="1" id="KW-0812">Transmembrane</keyword>
<evidence type="ECO:0000256" key="1">
    <source>
        <dbReference type="SAM" id="Phobius"/>
    </source>
</evidence>
<evidence type="ECO:0008006" key="4">
    <source>
        <dbReference type="Google" id="ProtNLM"/>
    </source>
</evidence>
<dbReference type="EMBL" id="RAWG01000202">
    <property type="protein sequence ID" value="RKH38250.1"/>
    <property type="molecule type" value="Genomic_DNA"/>
</dbReference>
<reference evidence="3" key="1">
    <citation type="submission" date="2018-09" db="EMBL/GenBank/DDBJ databases">
        <authorList>
            <person name="Livingstone P.G."/>
            <person name="Whitworth D.E."/>
        </authorList>
    </citation>
    <scope>NUCLEOTIDE SEQUENCE [LARGE SCALE GENOMIC DNA]</scope>
    <source>
        <strain evidence="3">CA040B</strain>
    </source>
</reference>
<comment type="caution">
    <text evidence="2">The sequence shown here is derived from an EMBL/GenBank/DDBJ whole genome shotgun (WGS) entry which is preliminary data.</text>
</comment>
<dbReference type="AlphaFoldDB" id="A0A3A8N407"/>
<accession>A0A3A8N407</accession>
<feature type="transmembrane region" description="Helical" evidence="1">
    <location>
        <begin position="248"/>
        <end position="268"/>
    </location>
</feature>
<name>A0A3A8N407_9BACT</name>
<keyword evidence="1" id="KW-1133">Transmembrane helix</keyword>
<evidence type="ECO:0000313" key="2">
    <source>
        <dbReference type="EMBL" id="RKH38250.1"/>
    </source>
</evidence>
<proteinExistence type="predicted"/>
<dbReference type="Proteomes" id="UP000273405">
    <property type="component" value="Unassembled WGS sequence"/>
</dbReference>
<keyword evidence="3" id="KW-1185">Reference proteome</keyword>
<gene>
    <name evidence="2" type="ORF">D7X12_26845</name>
</gene>
<dbReference type="RefSeq" id="WP_120628120.1">
    <property type="nucleotide sequence ID" value="NZ_RAWG01000202.1"/>
</dbReference>
<dbReference type="InterPro" id="IPR044878">
    <property type="entry name" value="UbiA_sf"/>
</dbReference>
<evidence type="ECO:0000313" key="3">
    <source>
        <dbReference type="Proteomes" id="UP000273405"/>
    </source>
</evidence>
<feature type="transmembrane region" description="Helical" evidence="1">
    <location>
        <begin position="280"/>
        <end position="298"/>
    </location>
</feature>
<sequence length="304" mass="33756">MIRAVMRFSVQRYPPLFYLAVISLWCVSLDGMFQVLDGQGLVPSWDLLHVALSIFGVGYFMRIVDELRDYDYDRIHNPDRGLAKGDVSFQGLYVALSVCAVILLGTNLAVSWVRALILLGIMAHALLLWWLEKHSAAYQRSMFLMIGIAIQLHVGHGLYVWVANAERTGRPLNPAGLFAVLGLVFLYLHWEVMRKTAWPGTAKPGVKLYSDEVGSVASSLIAFAMVTGAAGLYLGLTRPWQAETLSQATAWLFVLPVVLGVLNLALFFKTRSPRSRSGRLAAMSYFSFLLAMLVRSGATNWLGR</sequence>
<protein>
    <recommendedName>
        <fullName evidence="4">Prenyltransferase</fullName>
    </recommendedName>
</protein>
<feature type="transmembrane region" description="Helical" evidence="1">
    <location>
        <begin position="143"/>
        <end position="162"/>
    </location>
</feature>
<feature type="transmembrane region" description="Helical" evidence="1">
    <location>
        <begin position="47"/>
        <end position="64"/>
    </location>
</feature>
<organism evidence="2 3">
    <name type="scientific">Corallococcus sicarius</name>
    <dbReference type="NCBI Taxonomy" id="2316726"/>
    <lineage>
        <taxon>Bacteria</taxon>
        <taxon>Pseudomonadati</taxon>
        <taxon>Myxococcota</taxon>
        <taxon>Myxococcia</taxon>
        <taxon>Myxococcales</taxon>
        <taxon>Cystobacterineae</taxon>
        <taxon>Myxococcaceae</taxon>
        <taxon>Corallococcus</taxon>
    </lineage>
</organism>
<feature type="transmembrane region" description="Helical" evidence="1">
    <location>
        <begin position="213"/>
        <end position="236"/>
    </location>
</feature>
<feature type="transmembrane region" description="Helical" evidence="1">
    <location>
        <begin position="85"/>
        <end position="106"/>
    </location>
</feature>
<feature type="transmembrane region" description="Helical" evidence="1">
    <location>
        <begin position="112"/>
        <end position="131"/>
    </location>
</feature>